<evidence type="ECO:0000256" key="6">
    <source>
        <dbReference type="ARBA" id="ARBA00023244"/>
    </source>
</evidence>
<evidence type="ECO:0000256" key="2">
    <source>
        <dbReference type="ARBA" id="ARBA00005916"/>
    </source>
</evidence>
<feature type="active site" description="Nucleophile" evidence="9 10">
    <location>
        <position position="51"/>
    </location>
</feature>
<evidence type="ECO:0000256" key="13">
    <source>
        <dbReference type="PIRSR" id="PIRSR000445-4"/>
    </source>
</evidence>
<dbReference type="EMBL" id="AP018558">
    <property type="protein sequence ID" value="BBD76827.1"/>
    <property type="molecule type" value="Genomic_DNA"/>
</dbReference>
<dbReference type="PIRSF" id="PIRSF000445">
    <property type="entry name" value="4pyrrol_synth_GluRdtase"/>
    <property type="match status" value="1"/>
</dbReference>
<evidence type="ECO:0000256" key="11">
    <source>
        <dbReference type="PIRSR" id="PIRSR000445-2"/>
    </source>
</evidence>
<dbReference type="SUPFAM" id="SSF69742">
    <property type="entry name" value="Glutamyl tRNA-reductase catalytic, N-terminal domain"/>
    <property type="match status" value="1"/>
</dbReference>
<dbReference type="Gene3D" id="3.40.50.720">
    <property type="entry name" value="NAD(P)-binding Rossmann-like Domain"/>
    <property type="match status" value="1"/>
</dbReference>
<dbReference type="FunFam" id="3.30.460.30:FF:000001">
    <property type="entry name" value="Glutamyl-tRNA reductase"/>
    <property type="match status" value="1"/>
</dbReference>
<evidence type="ECO:0000256" key="10">
    <source>
        <dbReference type="PIRSR" id="PIRSR000445-1"/>
    </source>
</evidence>
<evidence type="ECO:0000259" key="15">
    <source>
        <dbReference type="Pfam" id="PF00745"/>
    </source>
</evidence>
<feature type="domain" description="Glutamyl-tRNA reductase N-terminal" evidence="17">
    <location>
        <begin position="6"/>
        <end position="153"/>
    </location>
</feature>
<comment type="function">
    <text evidence="9">Catalyzes the NADPH-dependent reduction of glutamyl-tRNA(Glu) to glutamate 1-semialdehyde (GSA).</text>
</comment>
<dbReference type="PROSITE" id="PS00747">
    <property type="entry name" value="GLUTR"/>
    <property type="match status" value="1"/>
</dbReference>
<evidence type="ECO:0000313" key="18">
    <source>
        <dbReference type="EMBL" id="BBD76827.1"/>
    </source>
</evidence>
<evidence type="ECO:0000256" key="1">
    <source>
        <dbReference type="ARBA" id="ARBA00005059"/>
    </source>
</evidence>
<dbReference type="RefSeq" id="WP_119334633.1">
    <property type="nucleotide sequence ID" value="NZ_AP018558.1"/>
</dbReference>
<gene>
    <name evidence="9" type="primary">hemA</name>
    <name evidence="18" type="ORF">HPTL_0559</name>
</gene>
<proteinExistence type="inferred from homology"/>
<dbReference type="FunFam" id="3.40.50.720:FF:000031">
    <property type="entry name" value="Glutamyl-tRNA reductase"/>
    <property type="match status" value="1"/>
</dbReference>
<evidence type="ECO:0000256" key="7">
    <source>
        <dbReference type="ARBA" id="ARBA00047464"/>
    </source>
</evidence>
<evidence type="ECO:0000256" key="3">
    <source>
        <dbReference type="ARBA" id="ARBA00012970"/>
    </source>
</evidence>
<dbReference type="InterPro" id="IPR036453">
    <property type="entry name" value="GluRdtase_dimer_dom_sf"/>
</dbReference>
<dbReference type="PANTHER" id="PTHR43013">
    <property type="entry name" value="GLUTAMYL-TRNA REDUCTASE"/>
    <property type="match status" value="1"/>
</dbReference>
<dbReference type="GO" id="GO:0050661">
    <property type="term" value="F:NADP binding"/>
    <property type="evidence" value="ECO:0007669"/>
    <property type="project" value="InterPro"/>
</dbReference>
<dbReference type="UniPathway" id="UPA00251">
    <property type="reaction ID" value="UER00316"/>
</dbReference>
<evidence type="ECO:0000259" key="17">
    <source>
        <dbReference type="Pfam" id="PF05201"/>
    </source>
</evidence>
<feature type="domain" description="Quinate/shikimate 5-dehydrogenase/glutamyl-tRNA reductase" evidence="16">
    <location>
        <begin position="169"/>
        <end position="303"/>
    </location>
</feature>
<evidence type="ECO:0000256" key="5">
    <source>
        <dbReference type="ARBA" id="ARBA00023002"/>
    </source>
</evidence>
<comment type="catalytic activity">
    <reaction evidence="7 9 14">
        <text>(S)-4-amino-5-oxopentanoate + tRNA(Glu) + NADP(+) = L-glutamyl-tRNA(Glu) + NADPH + H(+)</text>
        <dbReference type="Rhea" id="RHEA:12344"/>
        <dbReference type="Rhea" id="RHEA-COMP:9663"/>
        <dbReference type="Rhea" id="RHEA-COMP:9680"/>
        <dbReference type="ChEBI" id="CHEBI:15378"/>
        <dbReference type="ChEBI" id="CHEBI:57501"/>
        <dbReference type="ChEBI" id="CHEBI:57783"/>
        <dbReference type="ChEBI" id="CHEBI:58349"/>
        <dbReference type="ChEBI" id="CHEBI:78442"/>
        <dbReference type="ChEBI" id="CHEBI:78520"/>
        <dbReference type="EC" id="1.2.1.70"/>
    </reaction>
</comment>
<name>A0A2Z6DWL2_HYDTE</name>
<evidence type="ECO:0000313" key="19">
    <source>
        <dbReference type="Proteomes" id="UP000262004"/>
    </source>
</evidence>
<dbReference type="InterPro" id="IPR036343">
    <property type="entry name" value="GluRdtase_N_sf"/>
</dbReference>
<dbReference type="AlphaFoldDB" id="A0A2Z6DWL2"/>
<dbReference type="KEGG" id="htl:HPTL_0559"/>
<keyword evidence="19" id="KW-1185">Reference proteome</keyword>
<dbReference type="NCBIfam" id="TIGR01035">
    <property type="entry name" value="hemA"/>
    <property type="match status" value="1"/>
</dbReference>
<comment type="similarity">
    <text evidence="2 9 14">Belongs to the glutamyl-tRNA reductase family.</text>
</comment>
<dbReference type="HAMAP" id="MF_00087">
    <property type="entry name" value="Glu_tRNA_reductase"/>
    <property type="match status" value="1"/>
</dbReference>
<feature type="binding site" evidence="9 11">
    <location>
        <position position="117"/>
    </location>
    <ligand>
        <name>substrate</name>
    </ligand>
</feature>
<feature type="binding site" evidence="9 11">
    <location>
        <position position="106"/>
    </location>
    <ligand>
        <name>substrate</name>
    </ligand>
</feature>
<keyword evidence="4 9" id="KW-0521">NADP</keyword>
<comment type="domain">
    <text evidence="9">Possesses an unusual extended V-shaped dimeric structure with each monomer consisting of three distinct domains arranged along a curved 'spinal' alpha-helix. The N-terminal catalytic domain specifically recognizes the glutamate moiety of the substrate. The second domain is the NADPH-binding domain, and the third C-terminal domain is responsible for dimerization.</text>
</comment>
<dbReference type="OrthoDB" id="110209at2"/>
<feature type="binding site" evidence="9 11">
    <location>
        <begin position="111"/>
        <end position="113"/>
    </location>
    <ligand>
        <name>substrate</name>
    </ligand>
</feature>
<evidence type="ECO:0000256" key="4">
    <source>
        <dbReference type="ARBA" id="ARBA00022857"/>
    </source>
</evidence>
<dbReference type="CDD" id="cd05213">
    <property type="entry name" value="NAD_bind_Glutamyl_tRNA_reduct"/>
    <property type="match status" value="1"/>
</dbReference>
<comment type="miscellaneous">
    <text evidence="9">During catalysis, the active site Cys acts as a nucleophile attacking the alpha-carbonyl group of tRNA-bound glutamate with the formation of a thioester intermediate between enzyme and glutamate, and the concomitant release of tRNA(Glu). The thioester intermediate is finally reduced by direct hydride transfer from NADPH, to form the product GSA.</text>
</comment>
<dbReference type="InterPro" id="IPR015895">
    <property type="entry name" value="4pyrrol_synth_GluRdtase_N"/>
</dbReference>
<dbReference type="SUPFAM" id="SSF69075">
    <property type="entry name" value="Glutamyl tRNA-reductase dimerization domain"/>
    <property type="match status" value="1"/>
</dbReference>
<evidence type="ECO:0000256" key="9">
    <source>
        <dbReference type="HAMAP-Rule" id="MF_00087"/>
    </source>
</evidence>
<dbReference type="PANTHER" id="PTHR43013:SF1">
    <property type="entry name" value="GLUTAMYL-TRNA REDUCTASE"/>
    <property type="match status" value="1"/>
</dbReference>
<keyword evidence="6 9" id="KW-0627">Porphyrin biosynthesis</keyword>
<feature type="binding site" evidence="9 12">
    <location>
        <begin position="186"/>
        <end position="191"/>
    </location>
    <ligand>
        <name>NADP(+)</name>
        <dbReference type="ChEBI" id="CHEBI:58349"/>
    </ligand>
</feature>
<dbReference type="Gene3D" id="3.30.460.30">
    <property type="entry name" value="Glutamyl-tRNA reductase, N-terminal domain"/>
    <property type="match status" value="1"/>
</dbReference>
<reference evidence="18 19" key="1">
    <citation type="submission" date="2018-04" db="EMBL/GenBank/DDBJ databases">
        <title>Complete genome sequence of Hydrogenophilus thermoluteolus TH-1.</title>
        <authorList>
            <person name="Arai H."/>
        </authorList>
    </citation>
    <scope>NUCLEOTIDE SEQUENCE [LARGE SCALE GENOMIC DNA]</scope>
    <source>
        <strain evidence="18 19">TH-1</strain>
    </source>
</reference>
<dbReference type="Proteomes" id="UP000262004">
    <property type="component" value="Chromosome"/>
</dbReference>
<feature type="domain" description="Tetrapyrrole biosynthesis glutamyl-tRNA reductase dimerisation" evidence="15">
    <location>
        <begin position="318"/>
        <end position="413"/>
    </location>
</feature>
<dbReference type="GO" id="GO:0008883">
    <property type="term" value="F:glutamyl-tRNA reductase activity"/>
    <property type="evidence" value="ECO:0007669"/>
    <property type="project" value="UniProtKB-UniRule"/>
</dbReference>
<dbReference type="Pfam" id="PF00745">
    <property type="entry name" value="GlutR_dimer"/>
    <property type="match status" value="1"/>
</dbReference>
<dbReference type="InterPro" id="IPR018214">
    <property type="entry name" value="GluRdtase_CS"/>
</dbReference>
<dbReference type="InterPro" id="IPR036291">
    <property type="entry name" value="NAD(P)-bd_dom_sf"/>
</dbReference>
<dbReference type="Pfam" id="PF01488">
    <property type="entry name" value="Shikimate_DH"/>
    <property type="match status" value="1"/>
</dbReference>
<dbReference type="Pfam" id="PF05201">
    <property type="entry name" value="GlutR_N"/>
    <property type="match status" value="1"/>
</dbReference>
<dbReference type="GO" id="GO:0019353">
    <property type="term" value="P:protoporphyrinogen IX biosynthetic process from glutamate"/>
    <property type="evidence" value="ECO:0007669"/>
    <property type="project" value="TreeGrafter"/>
</dbReference>
<dbReference type="InterPro" id="IPR006151">
    <property type="entry name" value="Shikm_DH/Glu-tRNA_Rdtase"/>
</dbReference>
<evidence type="ECO:0000256" key="14">
    <source>
        <dbReference type="RuleBase" id="RU000584"/>
    </source>
</evidence>
<dbReference type="SUPFAM" id="SSF51735">
    <property type="entry name" value="NAD(P)-binding Rossmann-fold domains"/>
    <property type="match status" value="1"/>
</dbReference>
<comment type="pathway">
    <text evidence="1 9 14">Porphyrin-containing compound metabolism; protoporphyrin-IX biosynthesis; 5-aminolevulinate from L-glutamyl-tRNA(Glu): step 1/2.</text>
</comment>
<sequence>MPFFAIGLNHHSAPVPVREQLAVAPSELPELLRALVAAGIGVHEAALLSTCNRTECYVAASDPHAVFAWLCAHRHADLAQVTPHLFIHRDSEGVRHLFRVASGLDSMVLGETQIVGQFKEALRLAKAAGTLGKHVQTVMQMALSVAKEVRSQTAIGANVVSMAAAAVRLSQRVFGPVAEQRVLFVGAGEMIETCVAHFAAGQPQRIAIVNRTVARAEQLAARFAAEAHPLDRLPELLPEFDTVVASTASPLPLIGLGMVERALKQRRHRPFVMVDLAVPRDIEPEVGALQDVFLYAVDDLAQIVQEGRESRAQAVRDAEAIIDARLAEFAQWVSAQEMVPLIRQLRTHAETIATAERERALAKLRAGGDPEAVIAALTHALTNKWLHAPTTFFRQAPPEARQALSRWAPQLFGWEKTQR</sequence>
<organism evidence="18 19">
    <name type="scientific">Hydrogenophilus thermoluteolus</name>
    <name type="common">Pseudomonas hydrogenothermophila</name>
    <dbReference type="NCBI Taxonomy" id="297"/>
    <lineage>
        <taxon>Bacteria</taxon>
        <taxon>Pseudomonadati</taxon>
        <taxon>Pseudomonadota</taxon>
        <taxon>Hydrogenophilia</taxon>
        <taxon>Hydrogenophilales</taxon>
        <taxon>Hydrogenophilaceae</taxon>
        <taxon>Hydrogenophilus</taxon>
    </lineage>
</organism>
<feature type="binding site" evidence="9 11">
    <location>
        <begin position="50"/>
        <end position="53"/>
    </location>
    <ligand>
        <name>substrate</name>
    </ligand>
</feature>
<protein>
    <recommendedName>
        <fullName evidence="8 9">Glutamyl-tRNA reductase</fullName>
        <shortName evidence="9">GluTR</shortName>
        <ecNumber evidence="3 9">1.2.1.70</ecNumber>
    </recommendedName>
</protein>
<accession>A0A2Z6DWL2</accession>
<dbReference type="InterPro" id="IPR015896">
    <property type="entry name" value="4pyrrol_synth_GluRdtase_dimer"/>
</dbReference>
<comment type="subunit">
    <text evidence="9">Homodimer.</text>
</comment>
<evidence type="ECO:0000256" key="8">
    <source>
        <dbReference type="ARBA" id="ARBA00068659"/>
    </source>
</evidence>
<keyword evidence="5 9" id="KW-0560">Oxidoreductase</keyword>
<dbReference type="InterPro" id="IPR000343">
    <property type="entry name" value="4pyrrol_synth_GluRdtase"/>
</dbReference>
<feature type="site" description="Important for activity" evidence="9 13">
    <location>
        <position position="96"/>
    </location>
</feature>
<evidence type="ECO:0000259" key="16">
    <source>
        <dbReference type="Pfam" id="PF01488"/>
    </source>
</evidence>
<evidence type="ECO:0000256" key="12">
    <source>
        <dbReference type="PIRSR" id="PIRSR000445-3"/>
    </source>
</evidence>
<dbReference type="EC" id="1.2.1.70" evidence="3 9"/>